<evidence type="ECO:0000256" key="1">
    <source>
        <dbReference type="SAM" id="MobiDB-lite"/>
    </source>
</evidence>
<name>A0A2T4UXG4_9MICO</name>
<proteinExistence type="predicted"/>
<evidence type="ECO:0000313" key="3">
    <source>
        <dbReference type="EMBL" id="PTL74209.1"/>
    </source>
</evidence>
<dbReference type="InterPro" id="IPR023210">
    <property type="entry name" value="NADP_OxRdtase_dom"/>
</dbReference>
<keyword evidence="4" id="KW-1185">Reference proteome</keyword>
<dbReference type="Gene3D" id="3.20.20.100">
    <property type="entry name" value="NADP-dependent oxidoreductase domain"/>
    <property type="match status" value="1"/>
</dbReference>
<dbReference type="Proteomes" id="UP000241085">
    <property type="component" value="Unassembled WGS sequence"/>
</dbReference>
<dbReference type="AlphaFoldDB" id="A0A2T4UXG4"/>
<evidence type="ECO:0000313" key="4">
    <source>
        <dbReference type="Proteomes" id="UP000241085"/>
    </source>
</evidence>
<evidence type="ECO:0000259" key="2">
    <source>
        <dbReference type="Pfam" id="PF00248"/>
    </source>
</evidence>
<gene>
    <name evidence="3" type="ORF">C1I63_16130</name>
</gene>
<feature type="region of interest" description="Disordered" evidence="1">
    <location>
        <begin position="1"/>
        <end position="71"/>
    </location>
</feature>
<dbReference type="EMBL" id="PZPL01000001">
    <property type="protein sequence ID" value="PTL74209.1"/>
    <property type="molecule type" value="Genomic_DNA"/>
</dbReference>
<dbReference type="Pfam" id="PF00248">
    <property type="entry name" value="Aldo_ket_red"/>
    <property type="match status" value="1"/>
</dbReference>
<dbReference type="GO" id="GO:0005829">
    <property type="term" value="C:cytosol"/>
    <property type="evidence" value="ECO:0007669"/>
    <property type="project" value="TreeGrafter"/>
</dbReference>
<dbReference type="PANTHER" id="PTHR43364:SF6">
    <property type="entry name" value="OXIDOREDUCTASE-RELATED"/>
    <property type="match status" value="1"/>
</dbReference>
<dbReference type="InterPro" id="IPR036812">
    <property type="entry name" value="NAD(P)_OxRdtase_dom_sf"/>
</dbReference>
<reference evidence="3 4" key="1">
    <citation type="submission" date="2018-03" db="EMBL/GenBank/DDBJ databases">
        <title>Bacteriophage NCPPB3778 and a type I-E CRISPR drive the evolution of the US Biological Select Agent, Rathayibacter toxicus.</title>
        <authorList>
            <person name="Davis E.W.II."/>
            <person name="Tabima J.F."/>
            <person name="Weisberg A.J."/>
            <person name="Dantas Lopes L."/>
            <person name="Wiseman M.S."/>
            <person name="Wiseman M.S."/>
            <person name="Pupko T."/>
            <person name="Belcher M.S."/>
            <person name="Sechler A.J."/>
            <person name="Tancos M.A."/>
            <person name="Schroeder B.K."/>
            <person name="Murray T.D."/>
            <person name="Luster D.G."/>
            <person name="Schneider W.L."/>
            <person name="Rogers E."/>
            <person name="Andreote F.D."/>
            <person name="Grunwald N.J."/>
            <person name="Putnam M.L."/>
            <person name="Chang J.H."/>
        </authorList>
    </citation>
    <scope>NUCLEOTIDE SEQUENCE [LARGE SCALE GENOMIC DNA]</scope>
    <source>
        <strain evidence="3 4">DSM 15933</strain>
    </source>
</reference>
<feature type="domain" description="NADP-dependent oxidoreductase" evidence="2">
    <location>
        <begin position="145"/>
        <end position="403"/>
    </location>
</feature>
<dbReference type="InterPro" id="IPR050523">
    <property type="entry name" value="AKR_Detox_Biosynth"/>
</dbReference>
<dbReference type="SUPFAM" id="SSF51430">
    <property type="entry name" value="NAD(P)-linked oxidoreductase"/>
    <property type="match status" value="1"/>
</dbReference>
<protein>
    <recommendedName>
        <fullName evidence="2">NADP-dependent oxidoreductase domain-containing protein</fullName>
    </recommendedName>
</protein>
<dbReference type="PANTHER" id="PTHR43364">
    <property type="entry name" value="NADH-SPECIFIC METHYLGLYOXAL REDUCTASE-RELATED"/>
    <property type="match status" value="1"/>
</dbReference>
<organism evidence="3 4">
    <name type="scientific">Rathayibacter caricis DSM 15933</name>
    <dbReference type="NCBI Taxonomy" id="1328867"/>
    <lineage>
        <taxon>Bacteria</taxon>
        <taxon>Bacillati</taxon>
        <taxon>Actinomycetota</taxon>
        <taxon>Actinomycetes</taxon>
        <taxon>Micrococcales</taxon>
        <taxon>Microbacteriaceae</taxon>
        <taxon>Rathayibacter</taxon>
    </lineage>
</organism>
<comment type="caution">
    <text evidence="3">The sequence shown here is derived from an EMBL/GenBank/DDBJ whole genome shotgun (WGS) entry which is preliminary data.</text>
</comment>
<sequence>MRANLAATRCRGGVAAPHPGESGAGSRRGRRPPCNDLMNRSAPPPERRSALGYSRSWRVPSRRRESGGVPRLKARATVKATRHGSLGALPEAGSPGDTGPVVAHTLRRSLGDSAQSLFPLLLDAAVLGRRGHDAGPELLERFAAWGGNGVLVTDTAASAAGEETVGRWLAGHRDRDRFLLLGRLGPTADASPSPRALVARVDQSLRRLRTDHLDVLAVRPDSAGRLDELLSAVEVLLARGKVRAVLASGFAAEELFEARVLAGHGLPRFSGVELRYSLLEGSDAEGDLGLVARGQGLSVVATAPLAHGFLHGAARSRRELRALPDGALASVHLGRRGRRVLAALDAIGAELSATTAAVALAWLLARPGVAAATVEPASCAEIDTLVRAVSLELDAAHLHALERARR</sequence>
<accession>A0A2T4UXG4</accession>